<accession>A0A0F9KJ07</accession>
<dbReference type="AlphaFoldDB" id="A0A0F9KJ07"/>
<proteinExistence type="predicted"/>
<protein>
    <submittedName>
        <fullName evidence="1">Uncharacterized protein</fullName>
    </submittedName>
</protein>
<sequence>MARKKATKKSKALTSGEIGDRLATKYCGEQWSLFFEVRNSTGYGVQERYADAIAMGMYPSKGLEVHGFEFKSSRTDLVRELESVAKSAAIQKYCDFWWLVLGREDLIKAGELPSTWGLMVPYRNGLRTIMVAPELKPCTLDRRFVASILRCSKRAIAASGSAAREKDAWNKGWNEARASKKSDRDYELQSKERKLQQLKKSVKTFHEASGIDIAREWDLGKIGAATRLIVNSGVDNVNRDLEAYLRGVRRSLEYCEKKALELREDGMAKIVKP</sequence>
<gene>
    <name evidence="1" type="ORF">LCGC14_1628500</name>
</gene>
<evidence type="ECO:0000313" key="1">
    <source>
        <dbReference type="EMBL" id="KKM22128.1"/>
    </source>
</evidence>
<organism evidence="1">
    <name type="scientific">marine sediment metagenome</name>
    <dbReference type="NCBI Taxonomy" id="412755"/>
    <lineage>
        <taxon>unclassified sequences</taxon>
        <taxon>metagenomes</taxon>
        <taxon>ecological metagenomes</taxon>
    </lineage>
</organism>
<name>A0A0F9KJ07_9ZZZZ</name>
<dbReference type="EMBL" id="LAZR01013401">
    <property type="protein sequence ID" value="KKM22128.1"/>
    <property type="molecule type" value="Genomic_DNA"/>
</dbReference>
<reference evidence="1" key="1">
    <citation type="journal article" date="2015" name="Nature">
        <title>Complex archaea that bridge the gap between prokaryotes and eukaryotes.</title>
        <authorList>
            <person name="Spang A."/>
            <person name="Saw J.H."/>
            <person name="Jorgensen S.L."/>
            <person name="Zaremba-Niedzwiedzka K."/>
            <person name="Martijn J."/>
            <person name="Lind A.E."/>
            <person name="van Eijk R."/>
            <person name="Schleper C."/>
            <person name="Guy L."/>
            <person name="Ettema T.J."/>
        </authorList>
    </citation>
    <scope>NUCLEOTIDE SEQUENCE</scope>
</reference>
<comment type="caution">
    <text evidence="1">The sequence shown here is derived from an EMBL/GenBank/DDBJ whole genome shotgun (WGS) entry which is preliminary data.</text>
</comment>